<evidence type="ECO:0000313" key="6">
    <source>
        <dbReference type="EMBL" id="WPC22060.1"/>
    </source>
</evidence>
<keyword evidence="3 5" id="KW-1133">Transmembrane helix</keyword>
<keyword evidence="4 5" id="KW-0472">Membrane</keyword>
<evidence type="ECO:0000256" key="4">
    <source>
        <dbReference type="ARBA" id="ARBA00023136"/>
    </source>
</evidence>
<accession>A0ABZ0Q4Z1</accession>
<evidence type="ECO:0000256" key="5">
    <source>
        <dbReference type="SAM" id="Phobius"/>
    </source>
</evidence>
<reference evidence="7" key="1">
    <citation type="submission" date="2024-06" db="EMBL/GenBank/DDBJ databases">
        <authorList>
            <person name="Chang H.C."/>
            <person name="Mun S.Y."/>
        </authorList>
    </citation>
    <scope>NUCLEOTIDE SEQUENCE [LARGE SCALE GENOMIC DNA]</scope>
    <source>
        <strain evidence="7">KT1</strain>
    </source>
</reference>
<feature type="transmembrane region" description="Helical" evidence="5">
    <location>
        <begin position="174"/>
        <end position="193"/>
    </location>
</feature>
<evidence type="ECO:0000313" key="7">
    <source>
        <dbReference type="Proteomes" id="UP001302696"/>
    </source>
</evidence>
<feature type="transmembrane region" description="Helical" evidence="5">
    <location>
        <begin position="141"/>
        <end position="162"/>
    </location>
</feature>
<protein>
    <submittedName>
        <fullName evidence="6">VIT1/CCC1 transporter family protein</fullName>
    </submittedName>
</protein>
<gene>
    <name evidence="6" type="ORF">N6G96_02250</name>
</gene>
<proteinExistence type="predicted"/>
<feature type="transmembrane region" description="Helical" evidence="5">
    <location>
        <begin position="205"/>
        <end position="226"/>
    </location>
</feature>
<dbReference type="InterPro" id="IPR008217">
    <property type="entry name" value="Ccc1_fam"/>
</dbReference>
<sequence length="228" mass="24677">MNFHAYFLTTKEEKFWKTKQIMDWENKMLEIRKFVKAKKFHFWDSLNITRAGILGANDGIISVSGIVLGAAAANLSSYTLFISGVSGMLAGACSMAGGEYISVSAQKEVQLKRLNIQAAGQLSTKNLYQTKISELDVLNPIHAATASFLSFLCGAIIPLLAISLSNSRWRVTNTALAMIIALSINAIIGYNKAETPVYKAVIRNVAVGVFTTVATYLIGSLLGMTISA</sequence>
<evidence type="ECO:0000256" key="3">
    <source>
        <dbReference type="ARBA" id="ARBA00022989"/>
    </source>
</evidence>
<dbReference type="PANTHER" id="PTHR31851">
    <property type="entry name" value="FE(2+)/MN(2+) TRANSPORTER PCL1"/>
    <property type="match status" value="1"/>
</dbReference>
<keyword evidence="7" id="KW-1185">Reference proteome</keyword>
<dbReference type="EMBL" id="CP104778">
    <property type="protein sequence ID" value="WPC22060.1"/>
    <property type="molecule type" value="Genomic_DNA"/>
</dbReference>
<organism evidence="6 7">
    <name type="scientific">Pediococcus inopinatus</name>
    <dbReference type="NCBI Taxonomy" id="114090"/>
    <lineage>
        <taxon>Bacteria</taxon>
        <taxon>Bacillati</taxon>
        <taxon>Bacillota</taxon>
        <taxon>Bacilli</taxon>
        <taxon>Lactobacillales</taxon>
        <taxon>Lactobacillaceae</taxon>
        <taxon>Pediococcus</taxon>
    </lineage>
</organism>
<name>A0ABZ0Q4Z1_9LACO</name>
<evidence type="ECO:0000256" key="1">
    <source>
        <dbReference type="ARBA" id="ARBA00004127"/>
    </source>
</evidence>
<comment type="subcellular location">
    <subcellularLocation>
        <location evidence="1">Endomembrane system</location>
        <topology evidence="1">Multi-pass membrane protein</topology>
    </subcellularLocation>
</comment>
<evidence type="ECO:0000256" key="2">
    <source>
        <dbReference type="ARBA" id="ARBA00022692"/>
    </source>
</evidence>
<dbReference type="Proteomes" id="UP001302696">
    <property type="component" value="Chromosome"/>
</dbReference>
<dbReference type="Pfam" id="PF01988">
    <property type="entry name" value="VIT1"/>
    <property type="match status" value="2"/>
</dbReference>
<keyword evidence="2 5" id="KW-0812">Transmembrane</keyword>